<evidence type="ECO:0000259" key="14">
    <source>
        <dbReference type="PROSITE" id="PS50850"/>
    </source>
</evidence>
<sequence>MSTSGNVKEERTSAASRESFEETARKAKRTLIPLLVIYFVGVLCLQAFNMVFDKIGTDVGAPNQASLITAIPGVVLGIVCFVYGSLGDFASLRKMTMFGIAALVLGSVCGFLIHGNLIFVILFRIIQTIGYQTAGSVYLVIVARYLPLKSKLLYFGIFTADYQFATAIGVLCAGIFSTISWAILFLIPVVVIVLVPTLMKNLPGATGGKTHIDVPGFGLFGVGILFLTLFFSMLYWWMLVVSIAFFTLFAVYISKAKDPFITPEFFKNVRWRKAVLLIFIFYFVNYSVTPLVNSFGADVFGLSSSQISFMLLPALIIATITGVCSGQIATSLGKHHAVIVGGSLMAFGLAAAGLTIGLGPIAFGIMIVFFYSGMATIYSPTVDTVLGTLPPEQTGRGVGMNDLAMQGSAAIGIALFGGPIADQPFASLHLLGTQGSGANAMILLVIYAVIVLFGVIWMQLHHKSFYQDIEK</sequence>
<keyword evidence="11" id="KW-0046">Antibiotic resistance</keyword>
<evidence type="ECO:0000256" key="12">
    <source>
        <dbReference type="ARBA" id="ARBA00040630"/>
    </source>
</evidence>
<evidence type="ECO:0000256" key="2">
    <source>
        <dbReference type="ARBA" id="ARBA00004651"/>
    </source>
</evidence>
<dbReference type="GO" id="GO:1902600">
    <property type="term" value="P:proton transmembrane transport"/>
    <property type="evidence" value="ECO:0007669"/>
    <property type="project" value="UniProtKB-KW"/>
</dbReference>
<feature type="domain" description="Major facilitator superfamily (MFS) profile" evidence="14">
    <location>
        <begin position="30"/>
        <end position="466"/>
    </location>
</feature>
<keyword evidence="6 13" id="KW-0812">Transmembrane</keyword>
<keyword evidence="16" id="KW-1185">Reference proteome</keyword>
<evidence type="ECO:0000313" key="16">
    <source>
        <dbReference type="Proteomes" id="UP000469292"/>
    </source>
</evidence>
<keyword evidence="8 13" id="KW-1133">Transmembrane helix</keyword>
<keyword evidence="7" id="KW-0375">Hydrogen ion transport</keyword>
<feature type="transmembrane region" description="Helical" evidence="13">
    <location>
        <begin position="362"/>
        <end position="382"/>
    </location>
</feature>
<comment type="caution">
    <text evidence="15">The sequence shown here is derived from an EMBL/GenBank/DDBJ whole genome shotgun (WGS) entry which is preliminary data.</text>
</comment>
<dbReference type="Pfam" id="PF07690">
    <property type="entry name" value="MFS_1"/>
    <property type="match status" value="1"/>
</dbReference>
<comment type="similarity">
    <text evidence="3">Belongs to the major facilitator superfamily. TCR/Tet family.</text>
</comment>
<gene>
    <name evidence="15" type="ORF">F6S87_02575</name>
</gene>
<dbReference type="EMBL" id="VYSG01000001">
    <property type="protein sequence ID" value="NEG69525.1"/>
    <property type="molecule type" value="Genomic_DNA"/>
</dbReference>
<evidence type="ECO:0000256" key="11">
    <source>
        <dbReference type="ARBA" id="ARBA00023251"/>
    </source>
</evidence>
<evidence type="ECO:0000256" key="6">
    <source>
        <dbReference type="ARBA" id="ARBA00022692"/>
    </source>
</evidence>
<protein>
    <recommendedName>
        <fullName evidence="12">Tetracycline resistance protein</fullName>
    </recommendedName>
</protein>
<evidence type="ECO:0000256" key="1">
    <source>
        <dbReference type="ARBA" id="ARBA00003279"/>
    </source>
</evidence>
<reference evidence="15 16" key="1">
    <citation type="submission" date="2019-09" db="EMBL/GenBank/DDBJ databases">
        <title>Phylogenetic characterization of a novel taxon of the genus Bifidobacterium: Bifidobacterium choloepi sp. nov.</title>
        <authorList>
            <person name="Modesto M."/>
            <person name="Satti M."/>
        </authorList>
    </citation>
    <scope>NUCLEOTIDE SEQUENCE [LARGE SCALE GENOMIC DNA]</scope>
    <source>
        <strain evidence="15 16">BRDM6</strain>
    </source>
</reference>
<evidence type="ECO:0000256" key="7">
    <source>
        <dbReference type="ARBA" id="ARBA00022781"/>
    </source>
</evidence>
<evidence type="ECO:0000256" key="10">
    <source>
        <dbReference type="ARBA" id="ARBA00023136"/>
    </source>
</evidence>
<feature type="transmembrane region" description="Helical" evidence="13">
    <location>
        <begin position="441"/>
        <end position="460"/>
    </location>
</feature>
<organism evidence="15 16">
    <name type="scientific">Bifidobacterium choloepi</name>
    <dbReference type="NCBI Taxonomy" id="2614131"/>
    <lineage>
        <taxon>Bacteria</taxon>
        <taxon>Bacillati</taxon>
        <taxon>Actinomycetota</taxon>
        <taxon>Actinomycetes</taxon>
        <taxon>Bifidobacteriales</taxon>
        <taxon>Bifidobacteriaceae</taxon>
        <taxon>Bifidobacterium</taxon>
    </lineage>
</organism>
<dbReference type="InterPro" id="IPR011701">
    <property type="entry name" value="MFS"/>
</dbReference>
<feature type="transmembrane region" description="Helical" evidence="13">
    <location>
        <begin position="274"/>
        <end position="295"/>
    </location>
</feature>
<feature type="transmembrane region" description="Helical" evidence="13">
    <location>
        <begin position="403"/>
        <end position="421"/>
    </location>
</feature>
<keyword evidence="4" id="KW-0050">Antiport</keyword>
<dbReference type="PANTHER" id="PTHR23501:SF188">
    <property type="entry name" value="TETRACYCLINE RESISTANCE PROTEIN"/>
    <property type="match status" value="1"/>
</dbReference>
<feature type="transmembrane region" description="Helical" evidence="13">
    <location>
        <begin position="129"/>
        <end position="146"/>
    </location>
</feature>
<proteinExistence type="inferred from homology"/>
<dbReference type="PANTHER" id="PTHR23501">
    <property type="entry name" value="MAJOR FACILITATOR SUPERFAMILY"/>
    <property type="match status" value="1"/>
</dbReference>
<keyword evidence="4" id="KW-0813">Transport</keyword>
<dbReference type="InterPro" id="IPR036259">
    <property type="entry name" value="MFS_trans_sf"/>
</dbReference>
<dbReference type="SUPFAM" id="SSF103473">
    <property type="entry name" value="MFS general substrate transporter"/>
    <property type="match status" value="1"/>
</dbReference>
<feature type="transmembrane region" description="Helical" evidence="13">
    <location>
        <begin position="211"/>
        <end position="229"/>
    </location>
</feature>
<evidence type="ECO:0000256" key="8">
    <source>
        <dbReference type="ARBA" id="ARBA00022989"/>
    </source>
</evidence>
<dbReference type="GO" id="GO:0005886">
    <property type="term" value="C:plasma membrane"/>
    <property type="evidence" value="ECO:0007669"/>
    <property type="project" value="UniProtKB-SubCell"/>
</dbReference>
<evidence type="ECO:0000256" key="13">
    <source>
        <dbReference type="SAM" id="Phobius"/>
    </source>
</evidence>
<keyword evidence="9" id="KW-0406">Ion transport</keyword>
<feature type="transmembrane region" description="Helical" evidence="13">
    <location>
        <begin position="98"/>
        <end position="123"/>
    </location>
</feature>
<dbReference type="GO" id="GO:0046677">
    <property type="term" value="P:response to antibiotic"/>
    <property type="evidence" value="ECO:0007669"/>
    <property type="project" value="UniProtKB-KW"/>
</dbReference>
<dbReference type="AlphaFoldDB" id="A0A6I5N083"/>
<evidence type="ECO:0000256" key="3">
    <source>
        <dbReference type="ARBA" id="ARBA00007520"/>
    </source>
</evidence>
<dbReference type="Gene3D" id="1.20.1250.20">
    <property type="entry name" value="MFS general substrate transporter like domains"/>
    <property type="match status" value="2"/>
</dbReference>
<dbReference type="PRINTS" id="PR01036">
    <property type="entry name" value="TCRTETB"/>
</dbReference>
<feature type="transmembrane region" description="Helical" evidence="13">
    <location>
        <begin position="153"/>
        <end position="176"/>
    </location>
</feature>
<feature type="transmembrane region" description="Helical" evidence="13">
    <location>
        <begin position="337"/>
        <end position="356"/>
    </location>
</feature>
<feature type="transmembrane region" description="Helical" evidence="13">
    <location>
        <begin position="307"/>
        <end position="325"/>
    </location>
</feature>
<evidence type="ECO:0000256" key="5">
    <source>
        <dbReference type="ARBA" id="ARBA00022475"/>
    </source>
</evidence>
<accession>A0A6I5N083</accession>
<dbReference type="PROSITE" id="PS50850">
    <property type="entry name" value="MFS"/>
    <property type="match status" value="1"/>
</dbReference>
<feature type="transmembrane region" description="Helical" evidence="13">
    <location>
        <begin position="64"/>
        <end position="86"/>
    </location>
</feature>
<dbReference type="InterPro" id="IPR020846">
    <property type="entry name" value="MFS_dom"/>
</dbReference>
<dbReference type="GO" id="GO:0015297">
    <property type="term" value="F:antiporter activity"/>
    <property type="evidence" value="ECO:0007669"/>
    <property type="project" value="UniProtKB-KW"/>
</dbReference>
<comment type="subcellular location">
    <subcellularLocation>
        <location evidence="2">Cell membrane</location>
        <topology evidence="2">Multi-pass membrane protein</topology>
    </subcellularLocation>
</comment>
<evidence type="ECO:0000256" key="4">
    <source>
        <dbReference type="ARBA" id="ARBA00022449"/>
    </source>
</evidence>
<evidence type="ECO:0000256" key="9">
    <source>
        <dbReference type="ARBA" id="ARBA00023065"/>
    </source>
</evidence>
<keyword evidence="5" id="KW-1003">Cell membrane</keyword>
<feature type="transmembrane region" description="Helical" evidence="13">
    <location>
        <begin position="31"/>
        <end position="52"/>
    </location>
</feature>
<feature type="transmembrane region" description="Helical" evidence="13">
    <location>
        <begin position="182"/>
        <end position="199"/>
    </location>
</feature>
<evidence type="ECO:0000313" key="15">
    <source>
        <dbReference type="EMBL" id="NEG69525.1"/>
    </source>
</evidence>
<comment type="function">
    <text evidence="1">Resistance to tetracycline by an active tetracycline efflux. This is an energy-dependent process that decreases the accumulation of the antibiotic in whole cells. This protein functions as a metal-tetracycline/H(+) antiporter.</text>
</comment>
<keyword evidence="10 13" id="KW-0472">Membrane</keyword>
<feature type="transmembrane region" description="Helical" evidence="13">
    <location>
        <begin position="235"/>
        <end position="253"/>
    </location>
</feature>
<dbReference type="RefSeq" id="WP_163227082.1">
    <property type="nucleotide sequence ID" value="NZ_VYSG01000001.1"/>
</dbReference>
<dbReference type="Proteomes" id="UP000469292">
    <property type="component" value="Unassembled WGS sequence"/>
</dbReference>
<name>A0A6I5N083_9BIFI</name>